<evidence type="ECO:0000256" key="2">
    <source>
        <dbReference type="ARBA" id="ARBA00007362"/>
    </source>
</evidence>
<keyword evidence="5 7" id="KW-0472">Membrane</keyword>
<evidence type="ECO:0000256" key="4">
    <source>
        <dbReference type="ARBA" id="ARBA00022989"/>
    </source>
</evidence>
<keyword evidence="4 7" id="KW-1133">Transmembrane helix</keyword>
<evidence type="ECO:0000313" key="10">
    <source>
        <dbReference type="Proteomes" id="UP001183619"/>
    </source>
</evidence>
<evidence type="ECO:0000313" key="9">
    <source>
        <dbReference type="EMBL" id="MDR7355584.1"/>
    </source>
</evidence>
<organism evidence="9 10">
    <name type="scientific">Corynebacterium felinum</name>
    <dbReference type="NCBI Taxonomy" id="131318"/>
    <lineage>
        <taxon>Bacteria</taxon>
        <taxon>Bacillati</taxon>
        <taxon>Actinomycetota</taxon>
        <taxon>Actinomycetes</taxon>
        <taxon>Mycobacteriales</taxon>
        <taxon>Corynebacteriaceae</taxon>
        <taxon>Corynebacterium</taxon>
    </lineage>
</organism>
<name>A0ABU2BAB7_9CORY</name>
<feature type="transmembrane region" description="Helical" evidence="7">
    <location>
        <begin position="102"/>
        <end position="123"/>
    </location>
</feature>
<feature type="transmembrane region" description="Helical" evidence="7">
    <location>
        <begin position="270"/>
        <end position="287"/>
    </location>
</feature>
<sequence length="362" mass="39126">MSSVFSTKSRAIFFAIAAAALYALSAPLSKNILHHTGPTMVAAFLYMGAGIGMGAYWLVSARTKVNDEPLTRTDFPYVLAMIVLDIAAPILLMWGLKETTAATASLLNNFEIVATSLIALVVFREVISPRLWVAIVLVTIASILLSFQPGSIELDHGALLVLAACVCWGVENNCTTRLASKSAAQIVMLKGVFSGLGCVIVALWAGEVFPAAGWIVATMCLGFVSFGLSITVYILAQKDLGAAKTSAYYALAPFIGVVFSIVFLSEKLSITFVIALVIMALATWLMVRDSIGLQHTHPHGHAHSHAHWHGDVLHTHEHSHHHDHRHTHGNDGDESAHAHDHAAFSDREHWATGHEDHQHDSL</sequence>
<feature type="transmembrane region" description="Helical" evidence="7">
    <location>
        <begin position="211"/>
        <end position="235"/>
    </location>
</feature>
<feature type="compositionally biased region" description="Basic and acidic residues" evidence="6">
    <location>
        <begin position="328"/>
        <end position="339"/>
    </location>
</feature>
<feature type="transmembrane region" description="Helical" evidence="7">
    <location>
        <begin position="247"/>
        <end position="264"/>
    </location>
</feature>
<dbReference type="PANTHER" id="PTHR32322">
    <property type="entry name" value="INNER MEMBRANE TRANSPORTER"/>
    <property type="match status" value="1"/>
</dbReference>
<keyword evidence="10" id="KW-1185">Reference proteome</keyword>
<evidence type="ECO:0000256" key="1">
    <source>
        <dbReference type="ARBA" id="ARBA00004141"/>
    </source>
</evidence>
<feature type="compositionally biased region" description="Basic residues" evidence="6">
    <location>
        <begin position="317"/>
        <end position="327"/>
    </location>
</feature>
<dbReference type="EMBL" id="JAVDYF010000001">
    <property type="protein sequence ID" value="MDR7355584.1"/>
    <property type="molecule type" value="Genomic_DNA"/>
</dbReference>
<dbReference type="Pfam" id="PF00892">
    <property type="entry name" value="EamA"/>
    <property type="match status" value="2"/>
</dbReference>
<protein>
    <submittedName>
        <fullName evidence="9">Drug/metabolite transporter (DMT)-like permease</fullName>
    </submittedName>
</protein>
<feature type="domain" description="EamA" evidence="8">
    <location>
        <begin position="157"/>
        <end position="287"/>
    </location>
</feature>
<feature type="transmembrane region" description="Helical" evidence="7">
    <location>
        <begin position="41"/>
        <end position="59"/>
    </location>
</feature>
<evidence type="ECO:0000259" key="8">
    <source>
        <dbReference type="Pfam" id="PF00892"/>
    </source>
</evidence>
<dbReference type="SUPFAM" id="SSF103481">
    <property type="entry name" value="Multidrug resistance efflux transporter EmrE"/>
    <property type="match status" value="2"/>
</dbReference>
<dbReference type="InterPro" id="IPR000620">
    <property type="entry name" value="EamA_dom"/>
</dbReference>
<gene>
    <name evidence="9" type="ORF">J2S37_002122</name>
</gene>
<feature type="transmembrane region" description="Helical" evidence="7">
    <location>
        <begin position="130"/>
        <end position="150"/>
    </location>
</feature>
<comment type="caution">
    <text evidence="9">The sequence shown here is derived from an EMBL/GenBank/DDBJ whole genome shotgun (WGS) entry which is preliminary data.</text>
</comment>
<feature type="transmembrane region" description="Helical" evidence="7">
    <location>
        <begin position="75"/>
        <end position="96"/>
    </location>
</feature>
<dbReference type="PANTHER" id="PTHR32322:SF2">
    <property type="entry name" value="EAMA DOMAIN-CONTAINING PROTEIN"/>
    <property type="match status" value="1"/>
</dbReference>
<comment type="similarity">
    <text evidence="2">Belongs to the EamA transporter family.</text>
</comment>
<dbReference type="Proteomes" id="UP001183619">
    <property type="component" value="Unassembled WGS sequence"/>
</dbReference>
<accession>A0ABU2BAB7</accession>
<evidence type="ECO:0000256" key="3">
    <source>
        <dbReference type="ARBA" id="ARBA00022692"/>
    </source>
</evidence>
<comment type="subcellular location">
    <subcellularLocation>
        <location evidence="1">Membrane</location>
        <topology evidence="1">Multi-pass membrane protein</topology>
    </subcellularLocation>
</comment>
<feature type="region of interest" description="Disordered" evidence="6">
    <location>
        <begin position="315"/>
        <end position="339"/>
    </location>
</feature>
<feature type="transmembrane region" description="Helical" evidence="7">
    <location>
        <begin position="156"/>
        <end position="174"/>
    </location>
</feature>
<feature type="transmembrane region" description="Helical" evidence="7">
    <location>
        <begin position="186"/>
        <end position="205"/>
    </location>
</feature>
<evidence type="ECO:0000256" key="6">
    <source>
        <dbReference type="SAM" id="MobiDB-lite"/>
    </source>
</evidence>
<evidence type="ECO:0000256" key="5">
    <source>
        <dbReference type="ARBA" id="ARBA00023136"/>
    </source>
</evidence>
<keyword evidence="3 7" id="KW-0812">Transmembrane</keyword>
<feature type="domain" description="EamA" evidence="8">
    <location>
        <begin position="10"/>
        <end position="146"/>
    </location>
</feature>
<proteinExistence type="inferred from homology"/>
<dbReference type="InterPro" id="IPR037185">
    <property type="entry name" value="EmrE-like"/>
</dbReference>
<evidence type="ECO:0000256" key="7">
    <source>
        <dbReference type="SAM" id="Phobius"/>
    </source>
</evidence>
<dbReference type="InterPro" id="IPR050638">
    <property type="entry name" value="AA-Vitamin_Transporters"/>
</dbReference>
<reference evidence="9 10" key="1">
    <citation type="submission" date="2023-07" db="EMBL/GenBank/DDBJ databases">
        <title>Sequencing the genomes of 1000 actinobacteria strains.</title>
        <authorList>
            <person name="Klenk H.-P."/>
        </authorList>
    </citation>
    <scope>NUCLEOTIDE SEQUENCE [LARGE SCALE GENOMIC DNA]</scope>
    <source>
        <strain evidence="9 10">DSM 44508</strain>
    </source>
</reference>
<dbReference type="RefSeq" id="WP_277103385.1">
    <property type="nucleotide sequence ID" value="NZ_BAAAJS010000072.1"/>
</dbReference>